<organism evidence="2 3">
    <name type="scientific">Enterococcus mundtii</name>
    <dbReference type="NCBI Taxonomy" id="53346"/>
    <lineage>
        <taxon>Bacteria</taxon>
        <taxon>Bacillati</taxon>
        <taxon>Bacillota</taxon>
        <taxon>Bacilli</taxon>
        <taxon>Lactobacillales</taxon>
        <taxon>Enterococcaceae</taxon>
        <taxon>Enterococcus</taxon>
    </lineage>
</organism>
<dbReference type="Proteomes" id="UP000195024">
    <property type="component" value="Unassembled WGS sequence"/>
</dbReference>
<dbReference type="EMBL" id="NGMS01000001">
    <property type="protein sequence ID" value="OTP27722.1"/>
    <property type="molecule type" value="Genomic_DNA"/>
</dbReference>
<protein>
    <recommendedName>
        <fullName evidence="1">Siphovirus-type tail component RIFT-related domain-containing protein</fullName>
    </recommendedName>
</protein>
<proteinExistence type="predicted"/>
<dbReference type="InterPro" id="IPR008841">
    <property type="entry name" value="Siphovirus-type_tail_N"/>
</dbReference>
<gene>
    <name evidence="2" type="ORF">A5802_001458</name>
</gene>
<name>A0A242L289_ENTMU</name>
<evidence type="ECO:0000313" key="3">
    <source>
        <dbReference type="Proteomes" id="UP000195024"/>
    </source>
</evidence>
<comment type="caution">
    <text evidence="2">The sequence shown here is derived from an EMBL/GenBank/DDBJ whole genome shotgun (WGS) entry which is preliminary data.</text>
</comment>
<dbReference type="Pfam" id="PF05709">
    <property type="entry name" value="Sipho_tail"/>
    <property type="match status" value="1"/>
</dbReference>
<sequence>MFYKIIFNQNRNVFDPQKKNKIICKDVKRQAPVYEVSYEDFQGTNGSRESNSSFRPFELVLTFDIFYKNKYDKELILTEFFETIFVGYQYYISYDLSPGKRYKVNPKNFELIEEENDYSTIEITFDVPSGCAESVATTLSDFSLTEEWQFSQGLVAEDYSYTHKTSRFTIFNGGSFSIDPREHYLRIVLEGESEGNAAIFNRTTGERFIYYPPLSTKLGQSLVVDGVIPRLNGVSCGIDTNHGLISLSEGVNQIEIQNITRVKSTWDFRFLYK</sequence>
<evidence type="ECO:0000313" key="2">
    <source>
        <dbReference type="EMBL" id="OTP27722.1"/>
    </source>
</evidence>
<evidence type="ECO:0000259" key="1">
    <source>
        <dbReference type="Pfam" id="PF05709"/>
    </source>
</evidence>
<dbReference type="RefSeq" id="WP_086334860.1">
    <property type="nucleotide sequence ID" value="NZ_NGMS01000001.1"/>
</dbReference>
<feature type="domain" description="Siphovirus-type tail component RIFT-related" evidence="1">
    <location>
        <begin position="31"/>
        <end position="127"/>
    </location>
</feature>
<dbReference type="Gene3D" id="2.40.30.200">
    <property type="match status" value="1"/>
</dbReference>
<accession>A0A242L289</accession>
<dbReference type="AlphaFoldDB" id="A0A242L289"/>
<reference evidence="2 3" key="1">
    <citation type="submission" date="2017-05" db="EMBL/GenBank/DDBJ databases">
        <title>The Genome Sequence of Enterococcus mundtii 6B1_DIV0119.</title>
        <authorList>
            <consortium name="The Broad Institute Genomics Platform"/>
            <consortium name="The Broad Institute Genomic Center for Infectious Diseases"/>
            <person name="Earl A."/>
            <person name="Manson A."/>
            <person name="Schwartman J."/>
            <person name="Gilmore M."/>
            <person name="Abouelleil A."/>
            <person name="Cao P."/>
            <person name="Chapman S."/>
            <person name="Cusick C."/>
            <person name="Shea T."/>
            <person name="Young S."/>
            <person name="Neafsey D."/>
            <person name="Nusbaum C."/>
            <person name="Birren B."/>
        </authorList>
    </citation>
    <scope>NUCLEOTIDE SEQUENCE [LARGE SCALE GENOMIC DNA]</scope>
    <source>
        <strain evidence="2 3">6B1_DIV0119</strain>
    </source>
</reference>